<dbReference type="GO" id="GO:0042773">
    <property type="term" value="P:ATP synthesis coupled electron transport"/>
    <property type="evidence" value="ECO:0007669"/>
    <property type="project" value="InterPro"/>
</dbReference>
<evidence type="ECO:0000256" key="4">
    <source>
        <dbReference type="ARBA" id="ARBA00022485"/>
    </source>
</evidence>
<feature type="non-terminal residue" evidence="17">
    <location>
        <position position="345"/>
    </location>
</feature>
<dbReference type="PROSITE" id="PS51669">
    <property type="entry name" value="4FE4S_MOW_BIS_MGD"/>
    <property type="match status" value="1"/>
</dbReference>
<evidence type="ECO:0000259" key="16">
    <source>
        <dbReference type="PROSITE" id="PS51839"/>
    </source>
</evidence>
<dbReference type="Pfam" id="PF13510">
    <property type="entry name" value="Fer2_4"/>
    <property type="match status" value="1"/>
</dbReference>
<keyword evidence="7" id="KW-1278">Translocase</keyword>
<feature type="domain" description="4Fe-4S Mo/W bis-MGD-type" evidence="15">
    <location>
        <begin position="246"/>
        <end position="302"/>
    </location>
</feature>
<dbReference type="InterPro" id="IPR050123">
    <property type="entry name" value="Prok_molybdopt-oxidoreductase"/>
</dbReference>
<dbReference type="GO" id="GO:0016491">
    <property type="term" value="F:oxidoreductase activity"/>
    <property type="evidence" value="ECO:0007669"/>
    <property type="project" value="InterPro"/>
</dbReference>
<dbReference type="AlphaFoldDB" id="A0A382IZC9"/>
<evidence type="ECO:0000259" key="13">
    <source>
        <dbReference type="PROSITE" id="PS51085"/>
    </source>
</evidence>
<dbReference type="GO" id="GO:0051539">
    <property type="term" value="F:4 iron, 4 sulfur cluster binding"/>
    <property type="evidence" value="ECO:0007669"/>
    <property type="project" value="UniProtKB-KW"/>
</dbReference>
<dbReference type="InterPro" id="IPR019574">
    <property type="entry name" value="NADH_UbQ_OxRdtase_Gsu_4Fe4S-bd"/>
</dbReference>
<dbReference type="GO" id="GO:0051537">
    <property type="term" value="F:2 iron, 2 sulfur cluster binding"/>
    <property type="evidence" value="ECO:0007669"/>
    <property type="project" value="UniProtKB-KW"/>
</dbReference>
<evidence type="ECO:0000256" key="2">
    <source>
        <dbReference type="ARBA" id="ARBA00004370"/>
    </source>
</evidence>
<comment type="similarity">
    <text evidence="3">Belongs to the complex I 75 kDa subunit family.</text>
</comment>
<evidence type="ECO:0000256" key="1">
    <source>
        <dbReference type="ARBA" id="ARBA00001966"/>
    </source>
</evidence>
<dbReference type="InterPro" id="IPR001041">
    <property type="entry name" value="2Fe-2S_ferredoxin-type"/>
</dbReference>
<evidence type="ECO:0000313" key="17">
    <source>
        <dbReference type="EMBL" id="SVC04522.1"/>
    </source>
</evidence>
<dbReference type="Pfam" id="PF22117">
    <property type="entry name" value="Fer4_Nqo3"/>
    <property type="match status" value="1"/>
</dbReference>
<dbReference type="PROSITE" id="PS51379">
    <property type="entry name" value="4FE4S_FER_2"/>
    <property type="match status" value="1"/>
</dbReference>
<evidence type="ECO:0000256" key="8">
    <source>
        <dbReference type="ARBA" id="ARBA00023004"/>
    </source>
</evidence>
<comment type="cofactor">
    <cofactor evidence="1">
        <name>[4Fe-4S] cluster</name>
        <dbReference type="ChEBI" id="CHEBI:49883"/>
    </cofactor>
</comment>
<evidence type="ECO:0000256" key="6">
    <source>
        <dbReference type="ARBA" id="ARBA00022723"/>
    </source>
</evidence>
<organism evidence="17">
    <name type="scientific">marine metagenome</name>
    <dbReference type="NCBI Taxonomy" id="408172"/>
    <lineage>
        <taxon>unclassified sequences</taxon>
        <taxon>metagenomes</taxon>
        <taxon>ecological metagenomes</taxon>
    </lineage>
</organism>
<keyword evidence="10" id="KW-0520">NAD</keyword>
<dbReference type="InterPro" id="IPR054351">
    <property type="entry name" value="NADH_UbQ_OxRdtase_ferredoxin"/>
</dbReference>
<dbReference type="InterPro" id="IPR006963">
    <property type="entry name" value="Mopterin_OxRdtase_4Fe-4S_dom"/>
</dbReference>
<dbReference type="InterPro" id="IPR000283">
    <property type="entry name" value="NADH_UbQ_OxRdtase_75kDa_su_CS"/>
</dbReference>
<dbReference type="Gene3D" id="3.30.70.20">
    <property type="match status" value="1"/>
</dbReference>
<dbReference type="PROSITE" id="PS00641">
    <property type="entry name" value="COMPLEX1_75K_1"/>
    <property type="match status" value="1"/>
</dbReference>
<reference evidence="17" key="1">
    <citation type="submission" date="2018-05" db="EMBL/GenBank/DDBJ databases">
        <authorList>
            <person name="Lanie J.A."/>
            <person name="Ng W.-L."/>
            <person name="Kazmierczak K.M."/>
            <person name="Andrzejewski T.M."/>
            <person name="Davidsen T.M."/>
            <person name="Wayne K.J."/>
            <person name="Tettelin H."/>
            <person name="Glass J.I."/>
            <person name="Rusch D."/>
            <person name="Podicherti R."/>
            <person name="Tsui H.-C.T."/>
            <person name="Winkler M.E."/>
        </authorList>
    </citation>
    <scope>NUCLEOTIDE SEQUENCE</scope>
</reference>
<dbReference type="Gene3D" id="3.10.20.740">
    <property type="match status" value="1"/>
</dbReference>
<feature type="domain" description="4Fe-4S ferredoxin-type" evidence="14">
    <location>
        <begin position="168"/>
        <end position="197"/>
    </location>
</feature>
<dbReference type="SMART" id="SM00929">
    <property type="entry name" value="NADH-G_4Fe-4S_3"/>
    <property type="match status" value="1"/>
</dbReference>
<feature type="domain" description="2Fe-2S ferredoxin-type" evidence="13">
    <location>
        <begin position="8"/>
        <end position="108"/>
    </location>
</feature>
<gene>
    <name evidence="17" type="ORF">METZ01_LOCUS257376</name>
</gene>
<dbReference type="PROSITE" id="PS51839">
    <property type="entry name" value="4FE4S_HC3"/>
    <property type="match status" value="1"/>
</dbReference>
<evidence type="ECO:0000256" key="5">
    <source>
        <dbReference type="ARBA" id="ARBA00022714"/>
    </source>
</evidence>
<dbReference type="GO" id="GO:0046872">
    <property type="term" value="F:metal ion binding"/>
    <property type="evidence" value="ECO:0007669"/>
    <property type="project" value="UniProtKB-KW"/>
</dbReference>
<dbReference type="Pfam" id="PF10588">
    <property type="entry name" value="NADH-G_4Fe-4S_3"/>
    <property type="match status" value="1"/>
</dbReference>
<comment type="cofactor">
    <cofactor evidence="12">
        <name>[2Fe-2S] cluster</name>
        <dbReference type="ChEBI" id="CHEBI:190135"/>
    </cofactor>
</comment>
<keyword evidence="5" id="KW-0001">2Fe-2S</keyword>
<dbReference type="PANTHER" id="PTHR43105">
    <property type="entry name" value="RESPIRATORY NITRATE REDUCTASE"/>
    <property type="match status" value="1"/>
</dbReference>
<name>A0A382IZC9_9ZZZZ</name>
<dbReference type="GO" id="GO:0008137">
    <property type="term" value="F:NADH dehydrogenase (ubiquinone) activity"/>
    <property type="evidence" value="ECO:0007669"/>
    <property type="project" value="InterPro"/>
</dbReference>
<keyword evidence="9" id="KW-0411">Iron-sulfur</keyword>
<dbReference type="Gene3D" id="3.30.200.210">
    <property type="match status" value="1"/>
</dbReference>
<sequence>MSGNGKAETVKIILDDEEVDVPAGINLVEAAALHGKEIPHYCYHPKLTVAGNCRMCLVEMGMPMRDRGTGEPVLDEDGNQKIGWTPNPVIGCGTNVAPGMRVNTASEMAEGCREGIMEFLLVNHPLDCPICDQAGECRLQEFAMDYGRGYSRYVEPKNVKPKRTRLGPRVTLDDERCILCSRCIRFCQEVANDDVLGFIDRGSYSTLTCYPGKELANNYSLNTVDICPVGALTSSDFRFRMRVWFLKEVRSVCTESSAGCNTLVASREGKIHRITPRRNDAVNDTWMTDSGRELYKGVGAENRLTKFRVDGEETSLDSALARAVQFLGVGKVGIVGSCRSSVEEQ</sequence>
<dbReference type="PROSITE" id="PS00643">
    <property type="entry name" value="COMPLEX1_75K_3"/>
    <property type="match status" value="1"/>
</dbReference>
<evidence type="ECO:0000256" key="11">
    <source>
        <dbReference type="ARBA" id="ARBA00023136"/>
    </source>
</evidence>
<evidence type="ECO:0000256" key="10">
    <source>
        <dbReference type="ARBA" id="ARBA00023027"/>
    </source>
</evidence>
<comment type="subcellular location">
    <subcellularLocation>
        <location evidence="2">Membrane</location>
    </subcellularLocation>
</comment>
<evidence type="ECO:0000256" key="12">
    <source>
        <dbReference type="ARBA" id="ARBA00034078"/>
    </source>
</evidence>
<dbReference type="GO" id="GO:0016020">
    <property type="term" value="C:membrane"/>
    <property type="evidence" value="ECO:0007669"/>
    <property type="project" value="UniProtKB-SubCell"/>
</dbReference>
<keyword evidence="6" id="KW-0479">Metal-binding</keyword>
<dbReference type="FunFam" id="3.10.20.740:FF:000004">
    <property type="entry name" value="NADH-quinone oxidoreductase"/>
    <property type="match status" value="1"/>
</dbReference>
<keyword evidence="11" id="KW-0472">Membrane</keyword>
<proteinExistence type="inferred from homology"/>
<dbReference type="PANTHER" id="PTHR43105:SF13">
    <property type="entry name" value="NADH-UBIQUINONE OXIDOREDUCTASE 75 KDA SUBUNIT, MITOCHONDRIAL"/>
    <property type="match status" value="1"/>
</dbReference>
<dbReference type="SUPFAM" id="SSF54292">
    <property type="entry name" value="2Fe-2S ferredoxin-like"/>
    <property type="match status" value="1"/>
</dbReference>
<protein>
    <recommendedName>
        <fullName evidence="18">Ferredoxin</fullName>
    </recommendedName>
</protein>
<evidence type="ECO:0000259" key="14">
    <source>
        <dbReference type="PROSITE" id="PS51379"/>
    </source>
</evidence>
<evidence type="ECO:0000256" key="3">
    <source>
        <dbReference type="ARBA" id="ARBA00005404"/>
    </source>
</evidence>
<evidence type="ECO:0000256" key="9">
    <source>
        <dbReference type="ARBA" id="ARBA00023014"/>
    </source>
</evidence>
<accession>A0A382IZC9</accession>
<dbReference type="PROSITE" id="PS51085">
    <property type="entry name" value="2FE2S_FER_2"/>
    <property type="match status" value="1"/>
</dbReference>
<feature type="domain" description="4Fe-4S His(Cys)3-ligated-type" evidence="16">
    <location>
        <begin position="108"/>
        <end position="147"/>
    </location>
</feature>
<dbReference type="Pfam" id="PF22151">
    <property type="entry name" value="Fer4_NDSU1"/>
    <property type="match status" value="1"/>
</dbReference>
<keyword evidence="4" id="KW-0004">4Fe-4S</keyword>
<dbReference type="CDD" id="cd00207">
    <property type="entry name" value="fer2"/>
    <property type="match status" value="1"/>
</dbReference>
<dbReference type="InterPro" id="IPR036010">
    <property type="entry name" value="2Fe-2S_ferredoxin-like_sf"/>
</dbReference>
<keyword evidence="8" id="KW-0408">Iron</keyword>
<dbReference type="SUPFAM" id="SSF54862">
    <property type="entry name" value="4Fe-4S ferredoxins"/>
    <property type="match status" value="1"/>
</dbReference>
<dbReference type="FunFam" id="3.30.70.20:FF:000002">
    <property type="entry name" value="NADH-ubiquinone oxidoreductase 75 kDa subunit"/>
    <property type="match status" value="1"/>
</dbReference>
<evidence type="ECO:0008006" key="18">
    <source>
        <dbReference type="Google" id="ProtNLM"/>
    </source>
</evidence>
<evidence type="ECO:0000256" key="7">
    <source>
        <dbReference type="ARBA" id="ARBA00022967"/>
    </source>
</evidence>
<dbReference type="SUPFAM" id="SSF53706">
    <property type="entry name" value="Formate dehydrogenase/DMSO reductase, domains 1-3"/>
    <property type="match status" value="1"/>
</dbReference>
<dbReference type="EMBL" id="UINC01070399">
    <property type="protein sequence ID" value="SVC04522.1"/>
    <property type="molecule type" value="Genomic_DNA"/>
</dbReference>
<dbReference type="InterPro" id="IPR017896">
    <property type="entry name" value="4Fe4S_Fe-S-bd"/>
</dbReference>
<evidence type="ECO:0000259" key="15">
    <source>
        <dbReference type="PROSITE" id="PS51669"/>
    </source>
</evidence>